<feature type="region of interest" description="Disordered" evidence="3">
    <location>
        <begin position="204"/>
        <end position="226"/>
    </location>
</feature>
<dbReference type="InterPro" id="IPR050109">
    <property type="entry name" value="HTH-type_TetR-like_transc_reg"/>
</dbReference>
<comment type="caution">
    <text evidence="5">The sequence shown here is derived from an EMBL/GenBank/DDBJ whole genome shotgun (WGS) entry which is preliminary data.</text>
</comment>
<dbReference type="InterPro" id="IPR009057">
    <property type="entry name" value="Homeodomain-like_sf"/>
</dbReference>
<dbReference type="PANTHER" id="PTHR30055:SF153">
    <property type="entry name" value="HTH-TYPE TRANSCRIPTIONAL REPRESSOR RV3405C"/>
    <property type="match status" value="1"/>
</dbReference>
<dbReference type="EMBL" id="JAVREK010000012">
    <property type="protein sequence ID" value="MDT0303046.1"/>
    <property type="molecule type" value="Genomic_DNA"/>
</dbReference>
<evidence type="ECO:0000259" key="4">
    <source>
        <dbReference type="PROSITE" id="PS50977"/>
    </source>
</evidence>
<feature type="DNA-binding region" description="H-T-H motif" evidence="2">
    <location>
        <begin position="38"/>
        <end position="57"/>
    </location>
</feature>
<evidence type="ECO:0000313" key="5">
    <source>
        <dbReference type="EMBL" id="MDT0303046.1"/>
    </source>
</evidence>
<evidence type="ECO:0000256" key="2">
    <source>
        <dbReference type="PROSITE-ProRule" id="PRU00335"/>
    </source>
</evidence>
<feature type="domain" description="HTH tetR-type" evidence="4">
    <location>
        <begin position="15"/>
        <end position="75"/>
    </location>
</feature>
<keyword evidence="1 2" id="KW-0238">DNA-binding</keyword>
<gene>
    <name evidence="5" type="ORF">RM446_13060</name>
</gene>
<reference evidence="6" key="1">
    <citation type="submission" date="2023-07" db="EMBL/GenBank/DDBJ databases">
        <title>30 novel species of actinomycetes from the DSMZ collection.</title>
        <authorList>
            <person name="Nouioui I."/>
        </authorList>
    </citation>
    <scope>NUCLEOTIDE SEQUENCE [LARGE SCALE GENOMIC DNA]</scope>
    <source>
        <strain evidence="6">DSM 45055</strain>
    </source>
</reference>
<dbReference type="InterPro" id="IPR001647">
    <property type="entry name" value="HTH_TetR"/>
</dbReference>
<protein>
    <submittedName>
        <fullName evidence="5">Helix-turn-helix domain-containing protein</fullName>
    </submittedName>
</protein>
<dbReference type="Gene3D" id="1.10.10.60">
    <property type="entry name" value="Homeodomain-like"/>
    <property type="match status" value="1"/>
</dbReference>
<dbReference type="PANTHER" id="PTHR30055">
    <property type="entry name" value="HTH-TYPE TRANSCRIPTIONAL REGULATOR RUTR"/>
    <property type="match status" value="1"/>
</dbReference>
<dbReference type="SUPFAM" id="SSF46689">
    <property type="entry name" value="Homeodomain-like"/>
    <property type="match status" value="1"/>
</dbReference>
<dbReference type="InterPro" id="IPR036271">
    <property type="entry name" value="Tet_transcr_reg_TetR-rel_C_sf"/>
</dbReference>
<dbReference type="PROSITE" id="PS50977">
    <property type="entry name" value="HTH_TETR_2"/>
    <property type="match status" value="1"/>
</dbReference>
<evidence type="ECO:0000313" key="6">
    <source>
        <dbReference type="Proteomes" id="UP001183226"/>
    </source>
</evidence>
<name>A0ABU2KUS0_9ACTN</name>
<dbReference type="RefSeq" id="WP_311545534.1">
    <property type="nucleotide sequence ID" value="NZ_JAVREK010000012.1"/>
</dbReference>
<dbReference type="Gene3D" id="1.10.357.10">
    <property type="entry name" value="Tetracycline Repressor, domain 2"/>
    <property type="match status" value="1"/>
</dbReference>
<dbReference type="SUPFAM" id="SSF48498">
    <property type="entry name" value="Tetracyclin repressor-like, C-terminal domain"/>
    <property type="match status" value="1"/>
</dbReference>
<evidence type="ECO:0000256" key="3">
    <source>
        <dbReference type="SAM" id="MobiDB-lite"/>
    </source>
</evidence>
<dbReference type="Proteomes" id="UP001183226">
    <property type="component" value="Unassembled WGS sequence"/>
</dbReference>
<dbReference type="Pfam" id="PF00440">
    <property type="entry name" value="TetR_N"/>
    <property type="match status" value="1"/>
</dbReference>
<organism evidence="5 6">
    <name type="scientific">Streptomonospora wellingtoniae</name>
    <dbReference type="NCBI Taxonomy" id="3075544"/>
    <lineage>
        <taxon>Bacteria</taxon>
        <taxon>Bacillati</taxon>
        <taxon>Actinomycetota</taxon>
        <taxon>Actinomycetes</taxon>
        <taxon>Streptosporangiales</taxon>
        <taxon>Nocardiopsidaceae</taxon>
        <taxon>Streptomonospora</taxon>
    </lineage>
</organism>
<accession>A0ABU2KUS0</accession>
<keyword evidence="6" id="KW-1185">Reference proteome</keyword>
<evidence type="ECO:0000256" key="1">
    <source>
        <dbReference type="ARBA" id="ARBA00023125"/>
    </source>
</evidence>
<proteinExistence type="predicted"/>
<sequence>MVSISNEEEAESPADPLAQTLLDAARESVAVFGLRRLTLTDVARRAGVSRPTVYRRWRDIDTLLGDLLTREMRAVVAAAAPRAAAEGADGRTRLVAGAACVLADLRAHPLMTRILTAEPEALVTYTFQRLGSSQRHALAFVEEQIRAGQNDGSVRAGEPAALARMVLLLVQSAAQSWRLVEDVLDLDGLTREVRRMLESYLRPQDERAADHAHRGRAAGTGQGAQA</sequence>